<proteinExistence type="predicted"/>
<evidence type="ECO:0000313" key="3">
    <source>
        <dbReference type="Proteomes" id="UP000201728"/>
    </source>
</evidence>
<dbReference type="EMBL" id="CP016397">
    <property type="protein sequence ID" value="ASQ46165.1"/>
    <property type="molecule type" value="Genomic_DNA"/>
</dbReference>
<dbReference type="KEGG" id="lcd:clem_08065"/>
<feature type="chain" id="PRO_5012420235" evidence="1">
    <location>
        <begin position="23"/>
        <end position="146"/>
    </location>
</feature>
<accession>A0A222P314</accession>
<dbReference type="Proteomes" id="UP000201728">
    <property type="component" value="Chromosome"/>
</dbReference>
<name>A0A222P314_9GAMM</name>
<organism evidence="2 3">
    <name type="scientific">Legionella clemsonensis</name>
    <dbReference type="NCBI Taxonomy" id="1867846"/>
    <lineage>
        <taxon>Bacteria</taxon>
        <taxon>Pseudomonadati</taxon>
        <taxon>Pseudomonadota</taxon>
        <taxon>Gammaproteobacteria</taxon>
        <taxon>Legionellales</taxon>
        <taxon>Legionellaceae</taxon>
        <taxon>Legionella</taxon>
    </lineage>
</organism>
<reference evidence="3" key="1">
    <citation type="submission" date="2016-07" db="EMBL/GenBank/DDBJ databases">
        <authorList>
            <person name="Florea S."/>
            <person name="Webb J.S."/>
            <person name="Jaromczyk J."/>
            <person name="Schardl C.L."/>
        </authorList>
    </citation>
    <scope>NUCLEOTIDE SEQUENCE [LARGE SCALE GENOMIC DNA]</scope>
    <source>
        <strain evidence="3">CDC-D5610</strain>
    </source>
</reference>
<evidence type="ECO:0000256" key="1">
    <source>
        <dbReference type="SAM" id="SignalP"/>
    </source>
</evidence>
<sequence length="146" mass="15600">MKRYLLTGLMLTAFSFTSVSYADFIFQSAHSTACEDIPGKWTGHGKATNWLTGECQYHGAGILSSLDSSGHFKVEVTADKDSGSVLCPKHAHEELMGACMNGVVTIMTEYGNLAGHFSRNQGNAQGTLSVGPGMSAEVFVVFERVG</sequence>
<keyword evidence="1" id="KW-0732">Signal</keyword>
<evidence type="ECO:0000313" key="2">
    <source>
        <dbReference type="EMBL" id="ASQ46165.1"/>
    </source>
</evidence>
<dbReference type="OrthoDB" id="5636981at2"/>
<dbReference type="RefSeq" id="WP_094091144.1">
    <property type="nucleotide sequence ID" value="NZ_CP016397.1"/>
</dbReference>
<feature type="signal peptide" evidence="1">
    <location>
        <begin position="1"/>
        <end position="22"/>
    </location>
</feature>
<protein>
    <submittedName>
        <fullName evidence="2">Uncharacterized protein</fullName>
    </submittedName>
</protein>
<keyword evidence="3" id="KW-1185">Reference proteome</keyword>
<gene>
    <name evidence="2" type="ORF">clem_08065</name>
</gene>
<dbReference type="AlphaFoldDB" id="A0A222P314"/>